<dbReference type="InterPro" id="IPR041577">
    <property type="entry name" value="RT_RNaseH_2"/>
</dbReference>
<dbReference type="SUPFAM" id="SSF53098">
    <property type="entry name" value="Ribonuclease H-like"/>
    <property type="match status" value="1"/>
</dbReference>
<feature type="domain" description="Reverse transcriptase/retrotransposon-derived protein RNase H-like" evidence="2">
    <location>
        <begin position="30"/>
        <end position="93"/>
    </location>
</feature>
<dbReference type="Gene3D" id="3.30.70.270">
    <property type="match status" value="1"/>
</dbReference>
<keyword evidence="1" id="KW-0511">Multifunctional enzyme</keyword>
<evidence type="ECO:0000313" key="4">
    <source>
        <dbReference type="Proteomes" id="UP001159363"/>
    </source>
</evidence>
<gene>
    <name evidence="3" type="ORF">PR048_028822</name>
</gene>
<comment type="caution">
    <text evidence="3">The sequence shown here is derived from an EMBL/GenBank/DDBJ whole genome shotgun (WGS) entry which is preliminary data.</text>
</comment>
<dbReference type="InterPro" id="IPR012337">
    <property type="entry name" value="RNaseH-like_sf"/>
</dbReference>
<sequence>MVTILSIYPWSLHHHNTASRLLCKNTIFKWTSSCEAAFLKLKQAIASDQVLVLYDPDLPVQLACDASPTGITGILSCIVDGHEHPIAFASRYLFFHQFRLVTDNQPLTRISNHRAALPKMTVGRLQCYAAFLSGFNYTIDFKKGIENTPININSYTASAIDNEVKQLCDATIEQISVPTVTYQLLKEETKNNATLSTIMKSLQEENTNEPDYIIESGILFRGQRVVPDSQQSAVMNELHRTNVRITKMKQLAQSVAIKNGPAKAPNHPWEPEHNWQRIHIDYAGPYQDHHFLIVVDAKSKWAEIVPCSLAPTSKSYGSAMVFTSEEFAQFCNEAGIFQQICAAGHPVTNGLAEHNVQMLKHRLTTMSNQNMHIHQKVREILFRYQATPLNNGKSLAEQYLNRQI</sequence>
<protein>
    <recommendedName>
        <fullName evidence="2">Reverse transcriptase/retrotransposon-derived protein RNase H-like domain-containing protein</fullName>
    </recommendedName>
</protein>
<keyword evidence="4" id="KW-1185">Reference proteome</keyword>
<dbReference type="InterPro" id="IPR050951">
    <property type="entry name" value="Retrovirus_Pol_polyprotein"/>
</dbReference>
<name>A0ABQ9GBM6_9NEOP</name>
<proteinExistence type="predicted"/>
<dbReference type="InterPro" id="IPR036397">
    <property type="entry name" value="RNaseH_sf"/>
</dbReference>
<dbReference type="Pfam" id="PF17919">
    <property type="entry name" value="RT_RNaseH_2"/>
    <property type="match status" value="1"/>
</dbReference>
<evidence type="ECO:0000256" key="1">
    <source>
        <dbReference type="ARBA" id="ARBA00023268"/>
    </source>
</evidence>
<accession>A0ABQ9GBM6</accession>
<dbReference type="InterPro" id="IPR043502">
    <property type="entry name" value="DNA/RNA_pol_sf"/>
</dbReference>
<dbReference type="InterPro" id="IPR043128">
    <property type="entry name" value="Rev_trsase/Diguanyl_cyclase"/>
</dbReference>
<dbReference type="SUPFAM" id="SSF56672">
    <property type="entry name" value="DNA/RNA polymerases"/>
    <property type="match status" value="1"/>
</dbReference>
<reference evidence="3 4" key="1">
    <citation type="submission" date="2023-02" db="EMBL/GenBank/DDBJ databases">
        <title>LHISI_Scaffold_Assembly.</title>
        <authorList>
            <person name="Stuart O.P."/>
            <person name="Cleave R."/>
            <person name="Magrath M.J.L."/>
            <person name="Mikheyev A.S."/>
        </authorList>
    </citation>
    <scope>NUCLEOTIDE SEQUENCE [LARGE SCALE GENOMIC DNA]</scope>
    <source>
        <strain evidence="3">Daus_M_001</strain>
        <tissue evidence="3">Leg muscle</tissue>
    </source>
</reference>
<organism evidence="3 4">
    <name type="scientific">Dryococelus australis</name>
    <dbReference type="NCBI Taxonomy" id="614101"/>
    <lineage>
        <taxon>Eukaryota</taxon>
        <taxon>Metazoa</taxon>
        <taxon>Ecdysozoa</taxon>
        <taxon>Arthropoda</taxon>
        <taxon>Hexapoda</taxon>
        <taxon>Insecta</taxon>
        <taxon>Pterygota</taxon>
        <taxon>Neoptera</taxon>
        <taxon>Polyneoptera</taxon>
        <taxon>Phasmatodea</taxon>
        <taxon>Verophasmatodea</taxon>
        <taxon>Anareolatae</taxon>
        <taxon>Phasmatidae</taxon>
        <taxon>Eurycanthinae</taxon>
        <taxon>Dryococelus</taxon>
    </lineage>
</organism>
<dbReference type="PANTHER" id="PTHR37984:SF5">
    <property type="entry name" value="PROTEIN NYNRIN-LIKE"/>
    <property type="match status" value="1"/>
</dbReference>
<evidence type="ECO:0000259" key="2">
    <source>
        <dbReference type="Pfam" id="PF17919"/>
    </source>
</evidence>
<dbReference type="EMBL" id="JARBHB010000013">
    <property type="protein sequence ID" value="KAJ8869813.1"/>
    <property type="molecule type" value="Genomic_DNA"/>
</dbReference>
<dbReference type="Gene3D" id="3.30.420.10">
    <property type="entry name" value="Ribonuclease H-like superfamily/Ribonuclease H"/>
    <property type="match status" value="1"/>
</dbReference>
<evidence type="ECO:0000313" key="3">
    <source>
        <dbReference type="EMBL" id="KAJ8869813.1"/>
    </source>
</evidence>
<dbReference type="Proteomes" id="UP001159363">
    <property type="component" value="Chromosome 12"/>
</dbReference>
<dbReference type="PANTHER" id="PTHR37984">
    <property type="entry name" value="PROTEIN CBG26694"/>
    <property type="match status" value="1"/>
</dbReference>